<feature type="region of interest" description="Disordered" evidence="1">
    <location>
        <begin position="1"/>
        <end position="113"/>
    </location>
</feature>
<evidence type="ECO:0000313" key="3">
    <source>
        <dbReference type="Proteomes" id="UP000319257"/>
    </source>
</evidence>
<feature type="compositionally biased region" description="Basic and acidic residues" evidence="1">
    <location>
        <begin position="37"/>
        <end position="50"/>
    </location>
</feature>
<reference evidence="2 3" key="1">
    <citation type="submission" date="2019-06" db="EMBL/GenBank/DDBJ databases">
        <title>Draft genome sequence of the filamentous fungus Phialemoniopsis curvata isolated from diesel fuel.</title>
        <authorList>
            <person name="Varaljay V.A."/>
            <person name="Lyon W.J."/>
            <person name="Crouch A.L."/>
            <person name="Drake C.E."/>
            <person name="Hollomon J.M."/>
            <person name="Nadeau L.J."/>
            <person name="Nunn H.S."/>
            <person name="Stevenson B.S."/>
            <person name="Bojanowski C.L."/>
            <person name="Crookes-Goodson W.J."/>
        </authorList>
    </citation>
    <scope>NUCLEOTIDE SEQUENCE [LARGE SCALE GENOMIC DNA]</scope>
    <source>
        <strain evidence="2 3">D216</strain>
    </source>
</reference>
<sequence length="417" mass="46852">MANGNVVAGTGLVRSPAHLGGGAHCSQDGSSLISSVDETKDQNKENEDPSRCSSSLGKVEGRDMPCTQVSEETLTLSRPKKSKKKKKRTAPQEQQAPPQEQQASPLDDTNSAKPLYQPEELAKLKAMISSAERRSPNTLPVASAPNSLNSILRQHPRTRLFVSPKRWTSLHLELLCTSIVDYEHPEPGPPRPAKDEKWQLYGASRFVKCPCLKQKVPYLFLMLFLNWDLCHFHPPGSIDPFKSELYFRYGHIKLRLPVKELFYDGMAPGLPDFDSRPAPSVAVVDLRDVARRVLGPVRYQKGIQLEKWEPYILGVLIALACGIYCQQIELGGLGQTVRVHVINYSEELGRSVVLYSADVPFEFVLKFLTPSSFVAAGPLEIRRTRVWFNDEHDIVPFLDKMYSVKRCRGYTKDHARN</sequence>
<evidence type="ECO:0000256" key="1">
    <source>
        <dbReference type="SAM" id="MobiDB-lite"/>
    </source>
</evidence>
<gene>
    <name evidence="2" type="ORF">E0L32_004547</name>
</gene>
<feature type="compositionally biased region" description="Low complexity" evidence="1">
    <location>
        <begin position="91"/>
        <end position="103"/>
    </location>
</feature>
<comment type="caution">
    <text evidence="2">The sequence shown here is derived from an EMBL/GenBank/DDBJ whole genome shotgun (WGS) entry which is preliminary data.</text>
</comment>
<dbReference type="RefSeq" id="XP_030996981.1">
    <property type="nucleotide sequence ID" value="XM_031138970.1"/>
</dbReference>
<protein>
    <submittedName>
        <fullName evidence="2">Uncharacterized protein</fullName>
    </submittedName>
</protein>
<name>A0A507BFE7_9PEZI</name>
<dbReference type="GeneID" id="41971994"/>
<feature type="compositionally biased region" description="Polar residues" evidence="1">
    <location>
        <begin position="67"/>
        <end position="76"/>
    </location>
</feature>
<keyword evidence="3" id="KW-1185">Reference proteome</keyword>
<dbReference type="OrthoDB" id="5343483at2759"/>
<dbReference type="Proteomes" id="UP000319257">
    <property type="component" value="Unassembled WGS sequence"/>
</dbReference>
<feature type="compositionally biased region" description="Polar residues" evidence="1">
    <location>
        <begin position="27"/>
        <end position="36"/>
    </location>
</feature>
<dbReference type="EMBL" id="SKBQ01000022">
    <property type="protein sequence ID" value="TPX15270.1"/>
    <property type="molecule type" value="Genomic_DNA"/>
</dbReference>
<dbReference type="AlphaFoldDB" id="A0A507BFE7"/>
<dbReference type="InParanoid" id="A0A507BFE7"/>
<organism evidence="2 3">
    <name type="scientific">Thyridium curvatum</name>
    <dbReference type="NCBI Taxonomy" id="1093900"/>
    <lineage>
        <taxon>Eukaryota</taxon>
        <taxon>Fungi</taxon>
        <taxon>Dikarya</taxon>
        <taxon>Ascomycota</taxon>
        <taxon>Pezizomycotina</taxon>
        <taxon>Sordariomycetes</taxon>
        <taxon>Sordariomycetidae</taxon>
        <taxon>Thyridiales</taxon>
        <taxon>Thyridiaceae</taxon>
        <taxon>Thyridium</taxon>
    </lineage>
</organism>
<accession>A0A507BFE7</accession>
<evidence type="ECO:0000313" key="2">
    <source>
        <dbReference type="EMBL" id="TPX15270.1"/>
    </source>
</evidence>
<proteinExistence type="predicted"/>
<feature type="compositionally biased region" description="Basic residues" evidence="1">
    <location>
        <begin position="78"/>
        <end position="89"/>
    </location>
</feature>